<dbReference type="Gene3D" id="1.10.10.10">
    <property type="entry name" value="Winged helix-like DNA-binding domain superfamily/Winged helix DNA-binding domain"/>
    <property type="match status" value="1"/>
</dbReference>
<dbReference type="Gene3D" id="2.30.30.100">
    <property type="match status" value="1"/>
</dbReference>
<dbReference type="InterPro" id="IPR030855">
    <property type="entry name" value="Bifunct_BirA"/>
</dbReference>
<feature type="binding site" evidence="5">
    <location>
        <position position="113"/>
    </location>
    <ligand>
        <name>biotin</name>
        <dbReference type="ChEBI" id="CHEBI:57586"/>
    </ligand>
</feature>
<dbReference type="SUPFAM" id="SSF55681">
    <property type="entry name" value="Class II aaRS and biotin synthetases"/>
    <property type="match status" value="1"/>
</dbReference>
<dbReference type="Pfam" id="PF02237">
    <property type="entry name" value="BPL_C"/>
    <property type="match status" value="1"/>
</dbReference>
<feature type="DNA-binding region" description="H-T-H motif" evidence="5">
    <location>
        <begin position="21"/>
        <end position="40"/>
    </location>
</feature>
<organism evidence="7 8">
    <name type="scientific">Leuconostoc gasicomitatum</name>
    <dbReference type="NCBI Taxonomy" id="115778"/>
    <lineage>
        <taxon>Bacteria</taxon>
        <taxon>Bacillati</taxon>
        <taxon>Bacillota</taxon>
        <taxon>Bacilli</taxon>
        <taxon>Lactobacillales</taxon>
        <taxon>Lactobacillaceae</taxon>
        <taxon>Leuconostoc</taxon>
        <taxon>Leuconostoc gelidum group</taxon>
    </lineage>
</organism>
<dbReference type="PANTHER" id="PTHR12835">
    <property type="entry name" value="BIOTIN PROTEIN LIGASE"/>
    <property type="match status" value="1"/>
</dbReference>
<dbReference type="GO" id="GO:0003677">
    <property type="term" value="F:DNA binding"/>
    <property type="evidence" value="ECO:0007669"/>
    <property type="project" value="UniProtKB-UniRule"/>
</dbReference>
<evidence type="ECO:0000259" key="6">
    <source>
        <dbReference type="PROSITE" id="PS51733"/>
    </source>
</evidence>
<dbReference type="PROSITE" id="PS51733">
    <property type="entry name" value="BPL_LPL_CATALYTIC"/>
    <property type="match status" value="1"/>
</dbReference>
<dbReference type="InterPro" id="IPR036390">
    <property type="entry name" value="WH_DNA-bd_sf"/>
</dbReference>
<comment type="caution">
    <text evidence="7">The sequence shown here is derived from an EMBL/GenBank/DDBJ whole genome shotgun (WGS) entry which is preliminary data.</text>
</comment>
<keyword evidence="5" id="KW-0804">Transcription</keyword>
<proteinExistence type="inferred from homology"/>
<dbReference type="InterPro" id="IPR013196">
    <property type="entry name" value="HTH_11"/>
</dbReference>
<dbReference type="AlphaFoldDB" id="A0A9Q3SXX4"/>
<dbReference type="GO" id="GO:0005524">
    <property type="term" value="F:ATP binding"/>
    <property type="evidence" value="ECO:0007669"/>
    <property type="project" value="UniProtKB-UniRule"/>
</dbReference>
<dbReference type="InterPro" id="IPR004143">
    <property type="entry name" value="BPL_LPL_catalytic"/>
</dbReference>
<dbReference type="GO" id="GO:0004077">
    <property type="term" value="F:biotin--[biotin carboxyl-carrier protein] ligase activity"/>
    <property type="evidence" value="ECO:0007669"/>
    <property type="project" value="UniProtKB-UniRule"/>
</dbReference>
<keyword evidence="4 5" id="KW-0092">Biotin</keyword>
<feature type="binding site" evidence="5">
    <location>
        <begin position="117"/>
        <end position="119"/>
    </location>
    <ligand>
        <name>biotin</name>
        <dbReference type="ChEBI" id="CHEBI:57586"/>
    </ligand>
</feature>
<dbReference type="GO" id="GO:0016740">
    <property type="term" value="F:transferase activity"/>
    <property type="evidence" value="ECO:0007669"/>
    <property type="project" value="UniProtKB-ARBA"/>
</dbReference>
<dbReference type="PANTHER" id="PTHR12835:SF5">
    <property type="entry name" value="BIOTIN--PROTEIN LIGASE"/>
    <property type="match status" value="1"/>
</dbReference>
<dbReference type="SUPFAM" id="SSF50037">
    <property type="entry name" value="C-terminal domain of transcriptional repressors"/>
    <property type="match status" value="1"/>
</dbReference>
<evidence type="ECO:0000256" key="1">
    <source>
        <dbReference type="ARBA" id="ARBA00022598"/>
    </source>
</evidence>
<evidence type="ECO:0000256" key="3">
    <source>
        <dbReference type="ARBA" id="ARBA00022840"/>
    </source>
</evidence>
<keyword evidence="5" id="KW-0238">DNA-binding</keyword>
<keyword evidence="5" id="KW-0678">Repressor</keyword>
<dbReference type="Pfam" id="PF08279">
    <property type="entry name" value="HTH_11"/>
    <property type="match status" value="1"/>
</dbReference>
<feature type="binding site" evidence="5">
    <location>
        <position position="185"/>
    </location>
    <ligand>
        <name>biotin</name>
        <dbReference type="ChEBI" id="CHEBI:57586"/>
    </ligand>
</feature>
<gene>
    <name evidence="5" type="primary">birA</name>
    <name evidence="7" type="ORF">KIJ12_05515</name>
</gene>
<keyword evidence="3 5" id="KW-0067">ATP-binding</keyword>
<keyword evidence="2 5" id="KW-0547">Nucleotide-binding</keyword>
<comment type="similarity">
    <text evidence="5">Belongs to the biotin--protein ligase family.</text>
</comment>
<dbReference type="EMBL" id="JAHBFI010000014">
    <property type="protein sequence ID" value="MBZ5962603.1"/>
    <property type="molecule type" value="Genomic_DNA"/>
</dbReference>
<dbReference type="GO" id="GO:0005737">
    <property type="term" value="C:cytoplasm"/>
    <property type="evidence" value="ECO:0007669"/>
    <property type="project" value="TreeGrafter"/>
</dbReference>
<feature type="domain" description="BPL/LPL catalytic" evidence="6">
    <location>
        <begin position="81"/>
        <end position="257"/>
    </location>
</feature>
<dbReference type="Gene3D" id="3.30.930.10">
    <property type="entry name" value="Bira Bifunctional Protein, Domain 2"/>
    <property type="match status" value="1"/>
</dbReference>
<dbReference type="Proteomes" id="UP000752647">
    <property type="component" value="Unassembled WGS sequence"/>
</dbReference>
<evidence type="ECO:0000313" key="7">
    <source>
        <dbReference type="EMBL" id="MBZ5962603.1"/>
    </source>
</evidence>
<dbReference type="GO" id="GO:0006355">
    <property type="term" value="P:regulation of DNA-templated transcription"/>
    <property type="evidence" value="ECO:0007669"/>
    <property type="project" value="UniProtKB-UniRule"/>
</dbReference>
<accession>A0A9Q3SXX4</accession>
<dbReference type="NCBIfam" id="TIGR00121">
    <property type="entry name" value="birA_ligase"/>
    <property type="match status" value="1"/>
</dbReference>
<feature type="binding site" evidence="5">
    <location>
        <begin position="88"/>
        <end position="90"/>
    </location>
    <ligand>
        <name>biotin</name>
        <dbReference type="ChEBI" id="CHEBI:57586"/>
    </ligand>
</feature>
<dbReference type="GO" id="GO:0009249">
    <property type="term" value="P:protein lipoylation"/>
    <property type="evidence" value="ECO:0007669"/>
    <property type="project" value="UniProtKB-ARBA"/>
</dbReference>
<evidence type="ECO:0000256" key="5">
    <source>
        <dbReference type="HAMAP-Rule" id="MF_00978"/>
    </source>
</evidence>
<keyword evidence="5" id="KW-0805">Transcription regulation</keyword>
<dbReference type="InterPro" id="IPR008988">
    <property type="entry name" value="Transcriptional_repressor_C"/>
</dbReference>
<dbReference type="InterPro" id="IPR045864">
    <property type="entry name" value="aa-tRNA-synth_II/BPL/LPL"/>
</dbReference>
<protein>
    <recommendedName>
        <fullName evidence="5">Bifunctional ligase/repressor BirA</fullName>
    </recommendedName>
    <alternativeName>
        <fullName evidence="5">Biotin--[acetyl-CoA-carboxylase] ligase</fullName>
        <ecNumber evidence="5">6.3.4.15</ecNumber>
    </alternativeName>
    <alternativeName>
        <fullName evidence="5">Biotin--protein ligase</fullName>
    </alternativeName>
    <alternativeName>
        <fullName evidence="5">Biotin-[acetyl-CoA carboxylase] synthetase</fullName>
    </alternativeName>
</protein>
<reference evidence="7" key="1">
    <citation type="submission" date="2021-05" db="EMBL/GenBank/DDBJ databases">
        <title>Pangenome of Leuconostoc gelidum warrants species status for Leuconostoc gelidum subsp. gasicomitatum.</title>
        <authorList>
            <person name="Johansson P."/>
            <person name="Sade E."/>
            <person name="Hultman J."/>
            <person name="Auvinen P."/>
            <person name="Bjorkroth J."/>
        </authorList>
    </citation>
    <scope>NUCLEOTIDE SEQUENCE</scope>
    <source>
        <strain evidence="7">A.21.4</strain>
    </source>
</reference>
<evidence type="ECO:0000256" key="2">
    <source>
        <dbReference type="ARBA" id="ARBA00022741"/>
    </source>
</evidence>
<dbReference type="EC" id="6.3.4.15" evidence="5"/>
<dbReference type="InterPro" id="IPR036388">
    <property type="entry name" value="WH-like_DNA-bd_sf"/>
</dbReference>
<dbReference type="RefSeq" id="WP_224144155.1">
    <property type="nucleotide sequence ID" value="NZ_CBCPIF010000001.1"/>
</dbReference>
<dbReference type="InterPro" id="IPR004408">
    <property type="entry name" value="Biotin_CoA_COase_ligase"/>
</dbReference>
<dbReference type="Pfam" id="PF03099">
    <property type="entry name" value="BPL_LplA_LipB"/>
    <property type="match status" value="1"/>
</dbReference>
<comment type="function">
    <text evidence="5">Acts both as a biotin--[acetyl-CoA-carboxylase] ligase and a repressor.</text>
</comment>
<dbReference type="CDD" id="cd16442">
    <property type="entry name" value="BPL"/>
    <property type="match status" value="1"/>
</dbReference>
<sequence length="326" mass="35987">MKTDERILHFFAEHEGEYLSGETLAKNLDISRAAVWKVIKKLTEQGHTIDSQHHVGYRYQSGKVLSVPMIRQLAHSDWQIKLFDVIDSTNTYAKEALTRGDITKPTMIIANQQIGGRGRLGRTFVSPADTGLYISFALPLPVGTSVVPGLLTTGTAVAVSRAIKKTIGIELDFKWVNDLLFKNRKVGGILTEAVMDFESQQVSAIVVGIGLNLQQPQNLDATLTNKVGGMVEHLTVSRNVIVATLFDEFVKLYAEYTDGSFLMAYRQRNIVINQTVTVKYGKELVTGIAKVIDEQGQLLVDTGDVIRTINSGEVLKVQLPNNSYHG</sequence>
<evidence type="ECO:0000313" key="8">
    <source>
        <dbReference type="Proteomes" id="UP000752647"/>
    </source>
</evidence>
<name>A0A9Q3SXX4_9LACO</name>
<comment type="catalytic activity">
    <reaction evidence="5">
        <text>biotin + L-lysyl-[protein] + ATP = N(6)-biotinyl-L-lysyl-[protein] + AMP + diphosphate + H(+)</text>
        <dbReference type="Rhea" id="RHEA:11756"/>
        <dbReference type="Rhea" id="RHEA-COMP:9752"/>
        <dbReference type="Rhea" id="RHEA-COMP:10505"/>
        <dbReference type="ChEBI" id="CHEBI:15378"/>
        <dbReference type="ChEBI" id="CHEBI:29969"/>
        <dbReference type="ChEBI" id="CHEBI:30616"/>
        <dbReference type="ChEBI" id="CHEBI:33019"/>
        <dbReference type="ChEBI" id="CHEBI:57586"/>
        <dbReference type="ChEBI" id="CHEBI:83144"/>
        <dbReference type="ChEBI" id="CHEBI:456215"/>
        <dbReference type="EC" id="6.3.4.15"/>
    </reaction>
</comment>
<evidence type="ECO:0000256" key="4">
    <source>
        <dbReference type="ARBA" id="ARBA00023267"/>
    </source>
</evidence>
<dbReference type="SUPFAM" id="SSF46785">
    <property type="entry name" value="Winged helix' DNA-binding domain"/>
    <property type="match status" value="1"/>
</dbReference>
<dbReference type="HAMAP" id="MF_00978">
    <property type="entry name" value="Bifunct_BirA"/>
    <property type="match status" value="1"/>
</dbReference>
<dbReference type="InterPro" id="IPR003142">
    <property type="entry name" value="BPL_C"/>
</dbReference>
<keyword evidence="1 5" id="KW-0436">Ligase</keyword>